<accession>A0A0F2TL37</accession>
<dbReference type="GO" id="GO:0016787">
    <property type="term" value="F:hydrolase activity"/>
    <property type="evidence" value="ECO:0007669"/>
    <property type="project" value="UniProtKB-KW"/>
</dbReference>
<gene>
    <name evidence="1" type="ORF">VM95_00300</name>
</gene>
<evidence type="ECO:0000313" key="1">
    <source>
        <dbReference type="EMBL" id="KJS63879.1"/>
    </source>
</evidence>
<dbReference type="OrthoDB" id="3404294at2"/>
<dbReference type="PATRIC" id="fig|359131.3.peg.64"/>
<keyword evidence="2" id="KW-1185">Reference proteome</keyword>
<organism evidence="1 2">
    <name type="scientific">Streptomyces rubellomurinus (strain ATCC 31215)</name>
    <dbReference type="NCBI Taxonomy" id="359131"/>
    <lineage>
        <taxon>Bacteria</taxon>
        <taxon>Bacillati</taxon>
        <taxon>Actinomycetota</taxon>
        <taxon>Actinomycetes</taxon>
        <taxon>Kitasatosporales</taxon>
        <taxon>Streptomycetaceae</taxon>
        <taxon>Streptomyces</taxon>
    </lineage>
</organism>
<comment type="caution">
    <text evidence="1">The sequence shown here is derived from an EMBL/GenBank/DDBJ whole genome shotgun (WGS) entry which is preliminary data.</text>
</comment>
<dbReference type="RefSeq" id="WP_045692031.1">
    <property type="nucleotide sequence ID" value="NZ_JZKH01000001.1"/>
</dbReference>
<name>A0A0F2TL37_STRR3</name>
<dbReference type="EMBL" id="JZKH01000001">
    <property type="protein sequence ID" value="KJS63879.1"/>
    <property type="molecule type" value="Genomic_DNA"/>
</dbReference>
<proteinExistence type="predicted"/>
<dbReference type="Proteomes" id="UP000033699">
    <property type="component" value="Unassembled WGS sequence"/>
</dbReference>
<protein>
    <submittedName>
        <fullName evidence="1">NTP pyrophosphohydrolase</fullName>
    </submittedName>
</protein>
<reference evidence="1 2" key="1">
    <citation type="submission" date="2015-02" db="EMBL/GenBank/DDBJ databases">
        <authorList>
            <person name="Ju K.-S."/>
            <person name="Doroghazi J.R."/>
            <person name="Metcalf W."/>
        </authorList>
    </citation>
    <scope>NUCLEOTIDE SEQUENCE [LARGE SCALE GENOMIC DNA]</scope>
    <source>
        <strain evidence="1 2">ATCC 31215</strain>
    </source>
</reference>
<keyword evidence="1" id="KW-0378">Hydrolase</keyword>
<sequence>MEHEERDAAERPLLVVDGANVVGSVPDGWWRDRRGAAERLRDALVAVAEHGLADLPGPLDVVLVVEGAARGVAGLPEVRVVEASGSGDDRIVQLVDAARAEHPGRSCLAATADRELRARVTALGAAVTGPRSVRP</sequence>
<evidence type="ECO:0000313" key="2">
    <source>
        <dbReference type="Proteomes" id="UP000033699"/>
    </source>
</evidence>
<dbReference type="AlphaFoldDB" id="A0A0F2TL37"/>